<evidence type="ECO:0000256" key="12">
    <source>
        <dbReference type="ARBA" id="ARBA00022982"/>
    </source>
</evidence>
<feature type="binding site" description="axial binding residue" evidence="19">
    <location>
        <position position="63"/>
    </location>
    <ligand>
        <name>heme c</name>
        <dbReference type="ChEBI" id="CHEBI:61717"/>
        <label>1</label>
    </ligand>
    <ligandPart>
        <name>Fe</name>
        <dbReference type="ChEBI" id="CHEBI:18248"/>
    </ligandPart>
</feature>
<dbReference type="PANTHER" id="PTHR33751:SF13">
    <property type="entry name" value="CYTOCHROME BC1 COMPLEX CYTOCHROME C SUBUNIT"/>
    <property type="match status" value="1"/>
</dbReference>
<evidence type="ECO:0000256" key="5">
    <source>
        <dbReference type="ARBA" id="ARBA00022475"/>
    </source>
</evidence>
<keyword evidence="4 17" id="KW-0813">Transport</keyword>
<dbReference type="GO" id="GO:0008121">
    <property type="term" value="F:quinol-cytochrome-c reductase activity"/>
    <property type="evidence" value="ECO:0007669"/>
    <property type="project" value="UniProtKB-UniRule"/>
</dbReference>
<dbReference type="SUPFAM" id="SSF46626">
    <property type="entry name" value="Cytochrome c"/>
    <property type="match status" value="2"/>
</dbReference>
<dbReference type="Proteomes" id="UP000316196">
    <property type="component" value="Unassembled WGS sequence"/>
</dbReference>
<dbReference type="PIRSF" id="PIRSF000007">
    <property type="entry name" value="Ubiq_cycred_cyc"/>
    <property type="match status" value="1"/>
</dbReference>
<evidence type="ECO:0000313" key="22">
    <source>
        <dbReference type="Proteomes" id="UP000316196"/>
    </source>
</evidence>
<evidence type="ECO:0000256" key="17">
    <source>
        <dbReference type="PIRNR" id="PIRNR000007"/>
    </source>
</evidence>
<dbReference type="InterPro" id="IPR050597">
    <property type="entry name" value="Cytochrome_c_Oxidase_Subunit"/>
</dbReference>
<comment type="caution">
    <text evidence="17">Lacks conserved residue(s) required for the propagation of feature annotation.</text>
</comment>
<evidence type="ECO:0000256" key="7">
    <source>
        <dbReference type="ARBA" id="ARBA00022660"/>
    </source>
</evidence>
<evidence type="ECO:0000256" key="14">
    <source>
        <dbReference type="ARBA" id="ARBA00023004"/>
    </source>
</evidence>
<dbReference type="InterPro" id="IPR009056">
    <property type="entry name" value="Cyt_c-like_dom"/>
</dbReference>
<dbReference type="InterPro" id="IPR009152">
    <property type="entry name" value="bc1_cytC-su"/>
</dbReference>
<keyword evidence="14 17" id="KW-0408">Iron</keyword>
<protein>
    <recommendedName>
        <fullName evidence="3 17">Cytochrome bc1 complex cytochrome c subunit</fullName>
        <ecNumber evidence="2 17">7.1.1.8</ecNumber>
    </recommendedName>
</protein>
<feature type="binding site" description="covalent" evidence="18">
    <location>
        <position position="59"/>
    </location>
    <ligand>
        <name>heme c</name>
        <dbReference type="ChEBI" id="CHEBI:61717"/>
        <label>1</label>
    </ligand>
</feature>
<evidence type="ECO:0000256" key="4">
    <source>
        <dbReference type="ARBA" id="ARBA00022448"/>
    </source>
</evidence>
<keyword evidence="15 17" id="KW-0472">Membrane</keyword>
<dbReference type="GO" id="GO:0005506">
    <property type="term" value="F:iron ion binding"/>
    <property type="evidence" value="ECO:0007669"/>
    <property type="project" value="UniProtKB-UniRule"/>
</dbReference>
<dbReference type="Gene3D" id="1.10.760.10">
    <property type="entry name" value="Cytochrome c-like domain"/>
    <property type="match status" value="2"/>
</dbReference>
<dbReference type="AlphaFoldDB" id="A0A542ZR98"/>
<evidence type="ECO:0000256" key="9">
    <source>
        <dbReference type="ARBA" id="ARBA00022723"/>
    </source>
</evidence>
<keyword evidence="13 17" id="KW-1133">Transmembrane helix</keyword>
<evidence type="ECO:0000256" key="16">
    <source>
        <dbReference type="ARBA" id="ARBA00029351"/>
    </source>
</evidence>
<comment type="caution">
    <text evidence="21">The sequence shown here is derived from an EMBL/GenBank/DDBJ whole genome shotgun (WGS) entry which is preliminary data.</text>
</comment>
<evidence type="ECO:0000256" key="1">
    <source>
        <dbReference type="ARBA" id="ARBA00004651"/>
    </source>
</evidence>
<gene>
    <name evidence="21" type="ORF">FB460_0638</name>
</gene>
<dbReference type="InterPro" id="IPR036909">
    <property type="entry name" value="Cyt_c-like_dom_sf"/>
</dbReference>
<sequence>MNFLTSRRRHPLARPLMLVLALFLVGVGYMAVAPAGKSSAETEVARQVTHGEELFTVNCASCHGLNAEGTSQGPSLVGVGSASVDFQVSTGRMPMAKPAQQAPRKPTKFSDEEIAALAAYVGSLGPGVAVPEPEQYDTAGLTEEEVAEGGEIFRTNCSACHNYAGLGGALPDGRYAPPLTDVEPRHIYEALRVGPQQMPVFSQENLSDKEVRMIIAYLKDIDAQPNRGGMDLGGNGPVGEGLWAWILGVGGLMVIAGWIASKGARAK</sequence>
<feature type="binding site" description="covalent" evidence="18">
    <location>
        <position position="157"/>
    </location>
    <ligand>
        <name>heme c</name>
        <dbReference type="ChEBI" id="CHEBI:61717"/>
        <label>2</label>
    </ligand>
</feature>
<keyword evidence="5 17" id="KW-1003">Cell membrane</keyword>
<feature type="binding site" description="covalent" evidence="18">
    <location>
        <position position="62"/>
    </location>
    <ligand>
        <name>heme c</name>
        <dbReference type="ChEBI" id="CHEBI:61717"/>
        <label>1</label>
    </ligand>
</feature>
<evidence type="ECO:0000256" key="19">
    <source>
        <dbReference type="PIRSR" id="PIRSR000007-51"/>
    </source>
</evidence>
<comment type="catalytic activity">
    <reaction evidence="16 17">
        <text>a quinol + 2 Fe(III)-[cytochrome c](out) = a quinone + 2 Fe(II)-[cytochrome c](out) + 2 H(+)(out)</text>
        <dbReference type="Rhea" id="RHEA:11484"/>
        <dbReference type="Rhea" id="RHEA-COMP:10350"/>
        <dbReference type="Rhea" id="RHEA-COMP:14399"/>
        <dbReference type="ChEBI" id="CHEBI:15378"/>
        <dbReference type="ChEBI" id="CHEBI:24646"/>
        <dbReference type="ChEBI" id="CHEBI:29033"/>
        <dbReference type="ChEBI" id="CHEBI:29034"/>
        <dbReference type="ChEBI" id="CHEBI:132124"/>
        <dbReference type="EC" id="7.1.1.8"/>
    </reaction>
</comment>
<keyword evidence="12 17" id="KW-0249">Electron transport</keyword>
<feature type="domain" description="Cytochrome c" evidence="20">
    <location>
        <begin position="144"/>
        <end position="222"/>
    </location>
</feature>
<evidence type="ECO:0000256" key="2">
    <source>
        <dbReference type="ARBA" id="ARBA00012951"/>
    </source>
</evidence>
<evidence type="ECO:0000256" key="3">
    <source>
        <dbReference type="ARBA" id="ARBA00017819"/>
    </source>
</evidence>
<dbReference type="EC" id="7.1.1.8" evidence="2 17"/>
<dbReference type="Pfam" id="PF00034">
    <property type="entry name" value="Cytochrom_C"/>
    <property type="match status" value="1"/>
</dbReference>
<comment type="subunit">
    <text evidence="17">The cytochrome bc1 complex is composed of a cytochrome b (QcrB), the Rieske iron-sulfur protein (QcrA) and a diheme cytochrome c (QcrC) subunit.</text>
</comment>
<evidence type="ECO:0000256" key="18">
    <source>
        <dbReference type="PIRSR" id="PIRSR000007-50"/>
    </source>
</evidence>
<dbReference type="PANTHER" id="PTHR33751">
    <property type="entry name" value="CBB3-TYPE CYTOCHROME C OXIDASE SUBUNIT FIXP"/>
    <property type="match status" value="1"/>
</dbReference>
<evidence type="ECO:0000256" key="11">
    <source>
        <dbReference type="ARBA" id="ARBA00022967"/>
    </source>
</evidence>
<evidence type="ECO:0000256" key="15">
    <source>
        <dbReference type="ARBA" id="ARBA00023136"/>
    </source>
</evidence>
<keyword evidence="10" id="KW-0677">Repeat</keyword>
<comment type="subcellular location">
    <subcellularLocation>
        <location evidence="1 17">Cell membrane</location>
        <topology evidence="1 17">Multi-pass membrane protein</topology>
    </subcellularLocation>
</comment>
<evidence type="ECO:0000256" key="10">
    <source>
        <dbReference type="ARBA" id="ARBA00022737"/>
    </source>
</evidence>
<name>A0A542ZR98_9ACTN</name>
<keyword evidence="11 17" id="KW-1278">Translocase</keyword>
<keyword evidence="6 17" id="KW-0349">Heme</keyword>
<comment type="PTM">
    <text evidence="18">Binds 2 heme c groups covalently per subunit.</text>
</comment>
<evidence type="ECO:0000256" key="8">
    <source>
        <dbReference type="ARBA" id="ARBA00022692"/>
    </source>
</evidence>
<feature type="domain" description="Cytochrome c" evidence="20">
    <location>
        <begin position="46"/>
        <end position="125"/>
    </location>
</feature>
<feature type="binding site" description="covalent" evidence="18">
    <location>
        <position position="160"/>
    </location>
    <ligand>
        <name>heme c</name>
        <dbReference type="ChEBI" id="CHEBI:61717"/>
        <label>2</label>
    </ligand>
</feature>
<dbReference type="PROSITE" id="PS51007">
    <property type="entry name" value="CYTC"/>
    <property type="match status" value="2"/>
</dbReference>
<dbReference type="GO" id="GO:0020037">
    <property type="term" value="F:heme binding"/>
    <property type="evidence" value="ECO:0007669"/>
    <property type="project" value="UniProtKB-UniRule"/>
</dbReference>
<evidence type="ECO:0000259" key="20">
    <source>
        <dbReference type="PROSITE" id="PS51007"/>
    </source>
</evidence>
<feature type="binding site" description="axial binding residue" evidence="19">
    <location>
        <position position="161"/>
    </location>
    <ligand>
        <name>heme c</name>
        <dbReference type="ChEBI" id="CHEBI:61717"/>
        <label>2</label>
    </ligand>
    <ligandPart>
        <name>Fe</name>
        <dbReference type="ChEBI" id="CHEBI:18248"/>
    </ligandPart>
</feature>
<reference evidence="21 22" key="1">
    <citation type="submission" date="2019-06" db="EMBL/GenBank/DDBJ databases">
        <title>Sequencing the genomes of 1000 actinobacteria strains.</title>
        <authorList>
            <person name="Klenk H.-P."/>
        </authorList>
    </citation>
    <scope>NUCLEOTIDE SEQUENCE [LARGE SCALE GENOMIC DNA]</scope>
    <source>
        <strain evidence="21 22">DSM 8251</strain>
    </source>
</reference>
<evidence type="ECO:0000256" key="13">
    <source>
        <dbReference type="ARBA" id="ARBA00022989"/>
    </source>
</evidence>
<feature type="transmembrane region" description="Helical" evidence="17">
    <location>
        <begin position="242"/>
        <end position="261"/>
    </location>
</feature>
<keyword evidence="7 17" id="KW-0679">Respiratory chain</keyword>
<dbReference type="GO" id="GO:0005886">
    <property type="term" value="C:plasma membrane"/>
    <property type="evidence" value="ECO:0007669"/>
    <property type="project" value="UniProtKB-SubCell"/>
</dbReference>
<keyword evidence="22" id="KW-1185">Reference proteome</keyword>
<evidence type="ECO:0000256" key="6">
    <source>
        <dbReference type="ARBA" id="ARBA00022617"/>
    </source>
</evidence>
<dbReference type="EMBL" id="VFOR01000001">
    <property type="protein sequence ID" value="TQL62847.1"/>
    <property type="molecule type" value="Genomic_DNA"/>
</dbReference>
<dbReference type="OrthoDB" id="9811281at2"/>
<organism evidence="21 22">
    <name type="scientific">Propioniferax innocua</name>
    <dbReference type="NCBI Taxonomy" id="1753"/>
    <lineage>
        <taxon>Bacteria</taxon>
        <taxon>Bacillati</taxon>
        <taxon>Actinomycetota</taxon>
        <taxon>Actinomycetes</taxon>
        <taxon>Propionibacteriales</taxon>
        <taxon>Propionibacteriaceae</taxon>
        <taxon>Propioniferax</taxon>
    </lineage>
</organism>
<keyword evidence="9 17" id="KW-0479">Metal-binding</keyword>
<keyword evidence="8 17" id="KW-0812">Transmembrane</keyword>
<evidence type="ECO:0000313" key="21">
    <source>
        <dbReference type="EMBL" id="TQL62847.1"/>
    </source>
</evidence>
<dbReference type="RefSeq" id="WP_142092640.1">
    <property type="nucleotide sequence ID" value="NZ_BAAAMD010000001.1"/>
</dbReference>
<proteinExistence type="predicted"/>
<accession>A0A542ZR98</accession>
<dbReference type="Pfam" id="PF13442">
    <property type="entry name" value="Cytochrome_CBB3"/>
    <property type="match status" value="1"/>
</dbReference>